<feature type="region of interest" description="Disordered" evidence="1">
    <location>
        <begin position="259"/>
        <end position="301"/>
    </location>
</feature>
<proteinExistence type="predicted"/>
<name>A0A0N7KFH0_ORYSJ</name>
<sequence>NPSSAPIDSEHILGVEGRLNSLLDVNGGISKRKDATNGYLKLLLVTAAEGDNAGGTSKSVRDLSLILDALLKTRSNSVLLDIINKNGLQMLHNILKQNKSDFHRIPIIRKLVKVLEFLASKGILTSEHINGGPRCAGTESFRESMLGLLRHNDMQVQQIARNFRDRWIQWAPRNISRNEPTEYSRASISAHDIHVISTAGGSFPTSANTMDWKSIRRKRKSRWDYQPDDHYKMGGLKIQKVCPVQSEFRTGSVGNKLHGNWGTNSSHNDVPVVGSSADGADDEAPPGFESQQESRPGQACLESGVSPGLYLERYQHNLTISYGIPIAFVEHFGTPEVEGGPCRKNWKVAPGVPFQPFPPLPPYPRGSPCPSTQMSQHEHNSLGHCGRAANRDGRIHRNWRNGARTKFPYNHQGRRFPNNNQRF</sequence>
<protein>
    <submittedName>
        <fullName evidence="2">Os02g0554000 protein</fullName>
    </submittedName>
</protein>
<dbReference type="AlphaFoldDB" id="A0A0N7KFH0"/>
<dbReference type="ExpressionAtlas" id="A0A0N7KFH0">
    <property type="expression patterns" value="baseline and differential"/>
</dbReference>
<organism evidence="2 3">
    <name type="scientific">Oryza sativa subsp. japonica</name>
    <name type="common">Rice</name>
    <dbReference type="NCBI Taxonomy" id="39947"/>
    <lineage>
        <taxon>Eukaryota</taxon>
        <taxon>Viridiplantae</taxon>
        <taxon>Streptophyta</taxon>
        <taxon>Embryophyta</taxon>
        <taxon>Tracheophyta</taxon>
        <taxon>Spermatophyta</taxon>
        <taxon>Magnoliopsida</taxon>
        <taxon>Liliopsida</taxon>
        <taxon>Poales</taxon>
        <taxon>Poaceae</taxon>
        <taxon>BOP clade</taxon>
        <taxon>Oryzoideae</taxon>
        <taxon>Oryzeae</taxon>
        <taxon>Oryzinae</taxon>
        <taxon>Oryza</taxon>
        <taxon>Oryza sativa</taxon>
    </lineage>
</organism>
<evidence type="ECO:0000313" key="3">
    <source>
        <dbReference type="Proteomes" id="UP000059680"/>
    </source>
</evidence>
<accession>A0A0N7KFH0</accession>
<reference evidence="2 3" key="2">
    <citation type="journal article" date="2013" name="Plant Cell Physiol.">
        <title>Rice Annotation Project Database (RAP-DB): an integrative and interactive database for rice genomics.</title>
        <authorList>
            <person name="Sakai H."/>
            <person name="Lee S.S."/>
            <person name="Tanaka T."/>
            <person name="Numa H."/>
            <person name="Kim J."/>
            <person name="Kawahara Y."/>
            <person name="Wakimoto H."/>
            <person name="Yang C.C."/>
            <person name="Iwamoto M."/>
            <person name="Abe T."/>
            <person name="Yamada Y."/>
            <person name="Muto A."/>
            <person name="Inokuchi H."/>
            <person name="Ikemura T."/>
            <person name="Matsumoto T."/>
            <person name="Sasaki T."/>
            <person name="Itoh T."/>
        </authorList>
    </citation>
    <scope>NUCLEOTIDE SEQUENCE [LARGE SCALE GENOMIC DNA]</scope>
    <source>
        <strain evidence="3">cv. Nipponbare</strain>
    </source>
</reference>
<evidence type="ECO:0000256" key="1">
    <source>
        <dbReference type="SAM" id="MobiDB-lite"/>
    </source>
</evidence>
<keyword evidence="3" id="KW-1185">Reference proteome</keyword>
<reference evidence="2 3" key="3">
    <citation type="journal article" date="2013" name="Rice">
        <title>Improvement of the Oryza sativa Nipponbare reference genome using next generation sequence and optical map data.</title>
        <authorList>
            <person name="Kawahara Y."/>
            <person name="de la Bastide M."/>
            <person name="Hamilton J.P."/>
            <person name="Kanamori H."/>
            <person name="McCombie W.R."/>
            <person name="Ouyang S."/>
            <person name="Schwartz D.C."/>
            <person name="Tanaka T."/>
            <person name="Wu J."/>
            <person name="Zhou S."/>
            <person name="Childs K.L."/>
            <person name="Davidson R.M."/>
            <person name="Lin H."/>
            <person name="Quesada-Ocampo L."/>
            <person name="Vaillancourt B."/>
            <person name="Sakai H."/>
            <person name="Lee S.S."/>
            <person name="Kim J."/>
            <person name="Numa H."/>
            <person name="Itoh T."/>
            <person name="Buell C.R."/>
            <person name="Matsumoto T."/>
        </authorList>
    </citation>
    <scope>NUCLEOTIDE SEQUENCE [LARGE SCALE GENOMIC DNA]</scope>
    <source>
        <strain evidence="3">cv. Nipponbare</strain>
    </source>
</reference>
<dbReference type="Proteomes" id="UP000059680">
    <property type="component" value="Chromosome 2"/>
</dbReference>
<reference evidence="3" key="1">
    <citation type="journal article" date="2005" name="Nature">
        <title>The map-based sequence of the rice genome.</title>
        <authorList>
            <consortium name="International rice genome sequencing project (IRGSP)"/>
            <person name="Matsumoto T."/>
            <person name="Wu J."/>
            <person name="Kanamori H."/>
            <person name="Katayose Y."/>
            <person name="Fujisawa M."/>
            <person name="Namiki N."/>
            <person name="Mizuno H."/>
            <person name="Yamamoto K."/>
            <person name="Antonio B.A."/>
            <person name="Baba T."/>
            <person name="Sakata K."/>
            <person name="Nagamura Y."/>
            <person name="Aoki H."/>
            <person name="Arikawa K."/>
            <person name="Arita K."/>
            <person name="Bito T."/>
            <person name="Chiden Y."/>
            <person name="Fujitsuka N."/>
            <person name="Fukunaka R."/>
            <person name="Hamada M."/>
            <person name="Harada C."/>
            <person name="Hayashi A."/>
            <person name="Hijishita S."/>
            <person name="Honda M."/>
            <person name="Hosokawa S."/>
            <person name="Ichikawa Y."/>
            <person name="Idonuma A."/>
            <person name="Iijima M."/>
            <person name="Ikeda M."/>
            <person name="Ikeno M."/>
            <person name="Ito K."/>
            <person name="Ito S."/>
            <person name="Ito T."/>
            <person name="Ito Y."/>
            <person name="Ito Y."/>
            <person name="Iwabuchi A."/>
            <person name="Kamiya K."/>
            <person name="Karasawa W."/>
            <person name="Kurita K."/>
            <person name="Katagiri S."/>
            <person name="Kikuta A."/>
            <person name="Kobayashi H."/>
            <person name="Kobayashi N."/>
            <person name="Machita K."/>
            <person name="Maehara T."/>
            <person name="Masukawa M."/>
            <person name="Mizubayashi T."/>
            <person name="Mukai Y."/>
            <person name="Nagasaki H."/>
            <person name="Nagata Y."/>
            <person name="Naito S."/>
            <person name="Nakashima M."/>
            <person name="Nakama Y."/>
            <person name="Nakamichi Y."/>
            <person name="Nakamura M."/>
            <person name="Meguro A."/>
            <person name="Negishi M."/>
            <person name="Ohta I."/>
            <person name="Ohta T."/>
            <person name="Okamoto M."/>
            <person name="Ono N."/>
            <person name="Saji S."/>
            <person name="Sakaguchi M."/>
            <person name="Sakai K."/>
            <person name="Shibata M."/>
            <person name="Shimokawa T."/>
            <person name="Song J."/>
            <person name="Takazaki Y."/>
            <person name="Terasawa K."/>
            <person name="Tsugane M."/>
            <person name="Tsuji K."/>
            <person name="Ueda S."/>
            <person name="Waki K."/>
            <person name="Yamagata H."/>
            <person name="Yamamoto M."/>
            <person name="Yamamoto S."/>
            <person name="Yamane H."/>
            <person name="Yoshiki S."/>
            <person name="Yoshihara R."/>
            <person name="Yukawa K."/>
            <person name="Zhong H."/>
            <person name="Yano M."/>
            <person name="Yuan Q."/>
            <person name="Ouyang S."/>
            <person name="Liu J."/>
            <person name="Jones K.M."/>
            <person name="Gansberger K."/>
            <person name="Moffat K."/>
            <person name="Hill J."/>
            <person name="Bera J."/>
            <person name="Fadrosh D."/>
            <person name="Jin S."/>
            <person name="Johri S."/>
            <person name="Kim M."/>
            <person name="Overton L."/>
            <person name="Reardon M."/>
            <person name="Tsitrin T."/>
            <person name="Vuong H."/>
            <person name="Weaver B."/>
            <person name="Ciecko A."/>
            <person name="Tallon L."/>
            <person name="Jackson J."/>
            <person name="Pai G."/>
            <person name="Aken S.V."/>
            <person name="Utterback T."/>
            <person name="Reidmuller S."/>
            <person name="Feldblyum T."/>
            <person name="Hsiao J."/>
            <person name="Zismann V."/>
            <person name="Iobst S."/>
            <person name="de Vazeille A.R."/>
            <person name="Buell C.R."/>
            <person name="Ying K."/>
            <person name="Li Y."/>
            <person name="Lu T."/>
            <person name="Huang Y."/>
            <person name="Zhao Q."/>
            <person name="Feng Q."/>
            <person name="Zhang L."/>
            <person name="Zhu J."/>
            <person name="Weng Q."/>
            <person name="Mu J."/>
            <person name="Lu Y."/>
            <person name="Fan D."/>
            <person name="Liu Y."/>
            <person name="Guan J."/>
            <person name="Zhang Y."/>
            <person name="Yu S."/>
            <person name="Liu X."/>
            <person name="Zhang Y."/>
            <person name="Hong G."/>
            <person name="Han B."/>
            <person name="Choisne N."/>
            <person name="Demange N."/>
            <person name="Orjeda G."/>
            <person name="Samain S."/>
            <person name="Cattolico L."/>
            <person name="Pelletier E."/>
            <person name="Couloux A."/>
            <person name="Segurens B."/>
            <person name="Wincker P."/>
            <person name="D'Hont A."/>
            <person name="Scarpelli C."/>
            <person name="Weissenbach J."/>
            <person name="Salanoubat M."/>
            <person name="Quetier F."/>
            <person name="Yu Y."/>
            <person name="Kim H.R."/>
            <person name="Rambo T."/>
            <person name="Currie J."/>
            <person name="Collura K."/>
            <person name="Luo M."/>
            <person name="Yang T."/>
            <person name="Ammiraju J.S.S."/>
            <person name="Engler F."/>
            <person name="Soderlund C."/>
            <person name="Wing R.A."/>
            <person name="Palmer L.E."/>
            <person name="de la Bastide M."/>
            <person name="Spiegel L."/>
            <person name="Nascimento L."/>
            <person name="Zutavern T."/>
            <person name="O'Shaughnessy A."/>
            <person name="Dike S."/>
            <person name="Dedhia N."/>
            <person name="Preston R."/>
            <person name="Balija V."/>
            <person name="McCombie W.R."/>
            <person name="Chow T."/>
            <person name="Chen H."/>
            <person name="Chung M."/>
            <person name="Chen C."/>
            <person name="Shaw J."/>
            <person name="Wu H."/>
            <person name="Hsiao K."/>
            <person name="Chao Y."/>
            <person name="Chu M."/>
            <person name="Cheng C."/>
            <person name="Hour A."/>
            <person name="Lee P."/>
            <person name="Lin S."/>
            <person name="Lin Y."/>
            <person name="Liou J."/>
            <person name="Liu S."/>
            <person name="Hsing Y."/>
            <person name="Raghuvanshi S."/>
            <person name="Mohanty A."/>
            <person name="Bharti A.K."/>
            <person name="Gaur A."/>
            <person name="Gupta V."/>
            <person name="Kumar D."/>
            <person name="Ravi V."/>
            <person name="Vij S."/>
            <person name="Kapur A."/>
            <person name="Khurana P."/>
            <person name="Khurana P."/>
            <person name="Khurana J.P."/>
            <person name="Tyagi A.K."/>
            <person name="Gaikwad K."/>
            <person name="Singh A."/>
            <person name="Dalal V."/>
            <person name="Srivastava S."/>
            <person name="Dixit A."/>
            <person name="Pal A.K."/>
            <person name="Ghazi I.A."/>
            <person name="Yadav M."/>
            <person name="Pandit A."/>
            <person name="Bhargava A."/>
            <person name="Sureshbabu K."/>
            <person name="Batra K."/>
            <person name="Sharma T.R."/>
            <person name="Mohapatra T."/>
            <person name="Singh N.K."/>
            <person name="Messing J."/>
            <person name="Nelson A.B."/>
            <person name="Fuks G."/>
            <person name="Kavchok S."/>
            <person name="Keizer G."/>
            <person name="Linton E."/>
            <person name="Llaca V."/>
            <person name="Song R."/>
            <person name="Tanyolac B."/>
            <person name="Young S."/>
            <person name="Ho-Il K."/>
            <person name="Hahn J.H."/>
            <person name="Sangsakoo G."/>
            <person name="Vanavichit A."/>
            <person name="de Mattos Luiz.A.T."/>
            <person name="Zimmer P.D."/>
            <person name="Malone G."/>
            <person name="Dellagostin O."/>
            <person name="de Oliveira A.C."/>
            <person name="Bevan M."/>
            <person name="Bancroft I."/>
            <person name="Minx P."/>
            <person name="Cordum H."/>
            <person name="Wilson R."/>
            <person name="Cheng Z."/>
            <person name="Jin W."/>
            <person name="Jiang J."/>
            <person name="Leong S.A."/>
            <person name="Iwama H."/>
            <person name="Gojobori T."/>
            <person name="Itoh T."/>
            <person name="Niimura Y."/>
            <person name="Fujii Y."/>
            <person name="Habara T."/>
            <person name="Sakai H."/>
            <person name="Sato Y."/>
            <person name="Wilson G."/>
            <person name="Kumar K."/>
            <person name="McCouch S."/>
            <person name="Juretic N."/>
            <person name="Hoen D."/>
            <person name="Wright S."/>
            <person name="Bruskiewich R."/>
            <person name="Bureau T."/>
            <person name="Miyao A."/>
            <person name="Hirochika H."/>
            <person name="Nishikawa T."/>
            <person name="Kadowaki K."/>
            <person name="Sugiura M."/>
            <person name="Burr B."/>
            <person name="Sasaki T."/>
        </authorList>
    </citation>
    <scope>NUCLEOTIDE SEQUENCE [LARGE SCALE GENOMIC DNA]</scope>
    <source>
        <strain evidence="3">cv. Nipponbare</strain>
    </source>
</reference>
<gene>
    <name evidence="2" type="ordered locus">Os02g0554000</name>
    <name evidence="2" type="ORF">OSNPB_020554000</name>
</gene>
<feature type="region of interest" description="Disordered" evidence="1">
    <location>
        <begin position="404"/>
        <end position="423"/>
    </location>
</feature>
<feature type="non-terminal residue" evidence="2">
    <location>
        <position position="1"/>
    </location>
</feature>
<evidence type="ECO:0000313" key="2">
    <source>
        <dbReference type="EMBL" id="BAS79193.1"/>
    </source>
</evidence>
<dbReference type="EMBL" id="AP014958">
    <property type="protein sequence ID" value="BAS79193.1"/>
    <property type="molecule type" value="Genomic_DNA"/>
</dbReference>